<feature type="domain" description="Alcohol dehydrogenase-like C-terminal" evidence="6">
    <location>
        <begin position="150"/>
        <end position="246"/>
    </location>
</feature>
<comment type="similarity">
    <text evidence="2">Belongs to the zinc-containing alcohol dehydrogenase family.</text>
</comment>
<dbReference type="InterPro" id="IPR013149">
    <property type="entry name" value="ADH-like_C"/>
</dbReference>
<dbReference type="Gene3D" id="3.90.180.10">
    <property type="entry name" value="Medium-chain alcohol dehydrogenases, catalytic domain"/>
    <property type="match status" value="2"/>
</dbReference>
<dbReference type="Pfam" id="PF00107">
    <property type="entry name" value="ADH_zinc_N"/>
    <property type="match status" value="1"/>
</dbReference>
<keyword evidence="3" id="KW-0479">Metal-binding</keyword>
<dbReference type="SUPFAM" id="SSF50129">
    <property type="entry name" value="GroES-like"/>
    <property type="match status" value="1"/>
</dbReference>
<sequence length="332" mass="37070">MVETMNRCVRFVRKQDAQFISEAFEDRPLLPGEILGKTVVSLISTGSERGGYMDYNDNMAYPQVTGYAAILEVLEIGPGVTKVQKGDLFFAGTPHHLYNRVHEEDILPVPAGLPPEKAVYCRFPAVSLSSIVQMPVSPTEPVLVMGLGLVGLMCAQVLQNFGYDVWSVDPVRRRRDNARLNGILHAVSGVDEIPAELTGKFGAAFDCSGDESAIYGCADKIRHGGHLFLVGVPWRKTTDEDGHRLLLKIFYGFLHVHSGWEWTLPRRSGDFLPESHYRCLEKSLQWIAEGKLRMDDIAAVVDPSDCPEVYREIGDGELQHKANCVMFDWRAY</sequence>
<name>A0ABQ1G5L2_9BACL</name>
<protein>
    <submittedName>
        <fullName evidence="7">Dehydrogenase</fullName>
    </submittedName>
</protein>
<dbReference type="InterPro" id="IPR036291">
    <property type="entry name" value="NAD(P)-bd_dom_sf"/>
</dbReference>
<dbReference type="PANTHER" id="PTHR43350">
    <property type="entry name" value="NAD-DEPENDENT ALCOHOL DEHYDROGENASE"/>
    <property type="match status" value="1"/>
</dbReference>
<organism evidence="7 8">
    <name type="scientific">Paenibacillus physcomitrellae</name>
    <dbReference type="NCBI Taxonomy" id="1619311"/>
    <lineage>
        <taxon>Bacteria</taxon>
        <taxon>Bacillati</taxon>
        <taxon>Bacillota</taxon>
        <taxon>Bacilli</taxon>
        <taxon>Bacillales</taxon>
        <taxon>Paenibacillaceae</taxon>
        <taxon>Paenibacillus</taxon>
    </lineage>
</organism>
<evidence type="ECO:0000256" key="1">
    <source>
        <dbReference type="ARBA" id="ARBA00001947"/>
    </source>
</evidence>
<keyword evidence="8" id="KW-1185">Reference proteome</keyword>
<dbReference type="RefSeq" id="WP_094095667.1">
    <property type="nucleotide sequence ID" value="NZ_BMHF01000007.1"/>
</dbReference>
<dbReference type="PANTHER" id="PTHR43350:SF19">
    <property type="entry name" value="D-GULOSIDE 3-DEHYDROGENASE"/>
    <property type="match status" value="1"/>
</dbReference>
<evidence type="ECO:0000256" key="2">
    <source>
        <dbReference type="ARBA" id="ARBA00008072"/>
    </source>
</evidence>
<evidence type="ECO:0000313" key="7">
    <source>
        <dbReference type="EMBL" id="GGA37177.1"/>
    </source>
</evidence>
<dbReference type="InterPro" id="IPR011032">
    <property type="entry name" value="GroES-like_sf"/>
</dbReference>
<keyword evidence="4" id="KW-0862">Zinc</keyword>
<dbReference type="SUPFAM" id="SSF51735">
    <property type="entry name" value="NAD(P)-binding Rossmann-fold domains"/>
    <property type="match status" value="1"/>
</dbReference>
<evidence type="ECO:0000313" key="8">
    <source>
        <dbReference type="Proteomes" id="UP000609323"/>
    </source>
</evidence>
<gene>
    <name evidence="7" type="ORF">GCM10010917_22910</name>
</gene>
<keyword evidence="5" id="KW-0560">Oxidoreductase</keyword>
<comment type="cofactor">
    <cofactor evidence="1">
        <name>Zn(2+)</name>
        <dbReference type="ChEBI" id="CHEBI:29105"/>
    </cofactor>
</comment>
<accession>A0ABQ1G5L2</accession>
<dbReference type="EMBL" id="BMHF01000007">
    <property type="protein sequence ID" value="GGA37177.1"/>
    <property type="molecule type" value="Genomic_DNA"/>
</dbReference>
<evidence type="ECO:0000256" key="3">
    <source>
        <dbReference type="ARBA" id="ARBA00022723"/>
    </source>
</evidence>
<reference evidence="8" key="1">
    <citation type="journal article" date="2019" name="Int. J. Syst. Evol. Microbiol.">
        <title>The Global Catalogue of Microorganisms (GCM) 10K type strain sequencing project: providing services to taxonomists for standard genome sequencing and annotation.</title>
        <authorList>
            <consortium name="The Broad Institute Genomics Platform"/>
            <consortium name="The Broad Institute Genome Sequencing Center for Infectious Disease"/>
            <person name="Wu L."/>
            <person name="Ma J."/>
        </authorList>
    </citation>
    <scope>NUCLEOTIDE SEQUENCE [LARGE SCALE GENOMIC DNA]</scope>
    <source>
        <strain evidence="8">CGMCC 1.15044</strain>
    </source>
</reference>
<evidence type="ECO:0000256" key="4">
    <source>
        <dbReference type="ARBA" id="ARBA00022833"/>
    </source>
</evidence>
<dbReference type="Gene3D" id="3.40.50.720">
    <property type="entry name" value="NAD(P)-binding Rossmann-like Domain"/>
    <property type="match status" value="1"/>
</dbReference>
<dbReference type="Proteomes" id="UP000609323">
    <property type="component" value="Unassembled WGS sequence"/>
</dbReference>
<evidence type="ECO:0000256" key="5">
    <source>
        <dbReference type="ARBA" id="ARBA00023002"/>
    </source>
</evidence>
<proteinExistence type="inferred from homology"/>
<evidence type="ECO:0000259" key="6">
    <source>
        <dbReference type="Pfam" id="PF00107"/>
    </source>
</evidence>
<comment type="caution">
    <text evidence="7">The sequence shown here is derived from an EMBL/GenBank/DDBJ whole genome shotgun (WGS) entry which is preliminary data.</text>
</comment>